<proteinExistence type="predicted"/>
<dbReference type="AlphaFoldDB" id="A0A0B7AT16"/>
<accession>A0A0B7AT16</accession>
<reference evidence="2" key="1">
    <citation type="submission" date="2014-12" db="EMBL/GenBank/DDBJ databases">
        <title>Insight into the proteome of Arion vulgaris.</title>
        <authorList>
            <person name="Aradska J."/>
            <person name="Bulat T."/>
            <person name="Smidak R."/>
            <person name="Sarate P."/>
            <person name="Gangsoo J."/>
            <person name="Sialana F."/>
            <person name="Bilban M."/>
            <person name="Lubec G."/>
        </authorList>
    </citation>
    <scope>NUCLEOTIDE SEQUENCE</scope>
    <source>
        <tissue evidence="2">Skin</tissue>
    </source>
</reference>
<evidence type="ECO:0000256" key="1">
    <source>
        <dbReference type="SAM" id="MobiDB-lite"/>
    </source>
</evidence>
<feature type="compositionally biased region" description="Basic residues" evidence="1">
    <location>
        <begin position="89"/>
        <end position="105"/>
    </location>
</feature>
<protein>
    <submittedName>
        <fullName evidence="2">Uncharacterized protein</fullName>
    </submittedName>
</protein>
<feature type="region of interest" description="Disordered" evidence="1">
    <location>
        <begin position="1"/>
        <end position="20"/>
    </location>
</feature>
<gene>
    <name evidence="2" type="primary">ORF134917</name>
</gene>
<organism evidence="2">
    <name type="scientific">Arion vulgaris</name>
    <dbReference type="NCBI Taxonomy" id="1028688"/>
    <lineage>
        <taxon>Eukaryota</taxon>
        <taxon>Metazoa</taxon>
        <taxon>Spiralia</taxon>
        <taxon>Lophotrochozoa</taxon>
        <taxon>Mollusca</taxon>
        <taxon>Gastropoda</taxon>
        <taxon>Heterobranchia</taxon>
        <taxon>Euthyneura</taxon>
        <taxon>Panpulmonata</taxon>
        <taxon>Eupulmonata</taxon>
        <taxon>Stylommatophora</taxon>
        <taxon>Helicina</taxon>
        <taxon>Arionoidea</taxon>
        <taxon>Arionidae</taxon>
        <taxon>Arion</taxon>
    </lineage>
</organism>
<evidence type="ECO:0000313" key="2">
    <source>
        <dbReference type="EMBL" id="CEK83045.1"/>
    </source>
</evidence>
<feature type="non-terminal residue" evidence="2">
    <location>
        <position position="1"/>
    </location>
</feature>
<dbReference type="EMBL" id="HACG01036180">
    <property type="protein sequence ID" value="CEK83045.1"/>
    <property type="molecule type" value="Transcribed_RNA"/>
</dbReference>
<feature type="compositionally biased region" description="Basic and acidic residues" evidence="1">
    <location>
        <begin position="106"/>
        <end position="116"/>
    </location>
</feature>
<name>A0A0B7AT16_9EUPU</name>
<feature type="compositionally biased region" description="Basic and acidic residues" evidence="1">
    <location>
        <begin position="31"/>
        <end position="88"/>
    </location>
</feature>
<sequence length="199" mass="22643">ARPERYETARPERYEGETAERYVTETAERYEGERAGRFERSHEVRGGGRHNRFEEHARPARSEREAGLRDFTSRTAEQRPVYREDRPPRGGRARRASARGIHRHDSRNEWKSEREIGGSGAWNGQEDYGWNTEDLNSGNVGQDEWGSGVAMSQQGYSVQPGTVFLAQPDIQGPPVMMHGSMSRQADSRFGMAAASVRRY</sequence>
<feature type="region of interest" description="Disordered" evidence="1">
    <location>
        <begin position="31"/>
        <end position="140"/>
    </location>
</feature>